<name>A0A060YU55_ONCMY</name>
<accession>A0A060YU55</accession>
<dbReference type="EMBL" id="FR913642">
    <property type="protein sequence ID" value="CDQ92685.1"/>
    <property type="molecule type" value="Genomic_DNA"/>
</dbReference>
<evidence type="ECO:0000256" key="1">
    <source>
        <dbReference type="SAM" id="MobiDB-lite"/>
    </source>
</evidence>
<dbReference type="Proteomes" id="UP000193380">
    <property type="component" value="Unassembled WGS sequence"/>
</dbReference>
<feature type="region of interest" description="Disordered" evidence="1">
    <location>
        <begin position="130"/>
        <end position="190"/>
    </location>
</feature>
<evidence type="ECO:0000313" key="2">
    <source>
        <dbReference type="EMBL" id="CDQ92685.1"/>
    </source>
</evidence>
<proteinExistence type="predicted"/>
<feature type="compositionally biased region" description="Low complexity" evidence="1">
    <location>
        <begin position="165"/>
        <end position="177"/>
    </location>
</feature>
<reference evidence="2" key="2">
    <citation type="submission" date="2014-03" db="EMBL/GenBank/DDBJ databases">
        <authorList>
            <person name="Genoscope - CEA"/>
        </authorList>
    </citation>
    <scope>NUCLEOTIDE SEQUENCE</scope>
</reference>
<gene>
    <name evidence="2" type="ORF">GSONMT00057259001</name>
</gene>
<dbReference type="InterPro" id="IPR029005">
    <property type="entry name" value="LIM-bd/SEUSS"/>
</dbReference>
<reference evidence="2" key="1">
    <citation type="journal article" date="2014" name="Nat. Commun.">
        <title>The rainbow trout genome provides novel insights into evolution after whole-genome duplication in vertebrates.</title>
        <authorList>
            <person name="Berthelot C."/>
            <person name="Brunet F."/>
            <person name="Chalopin D."/>
            <person name="Juanchich A."/>
            <person name="Bernard M."/>
            <person name="Noel B."/>
            <person name="Bento P."/>
            <person name="Da Silva C."/>
            <person name="Labadie K."/>
            <person name="Alberti A."/>
            <person name="Aury J.M."/>
            <person name="Louis A."/>
            <person name="Dehais P."/>
            <person name="Bardou P."/>
            <person name="Montfort J."/>
            <person name="Klopp C."/>
            <person name="Cabau C."/>
            <person name="Gaspin C."/>
            <person name="Thorgaard G.H."/>
            <person name="Boussaha M."/>
            <person name="Quillet E."/>
            <person name="Guyomard R."/>
            <person name="Galiana D."/>
            <person name="Bobe J."/>
            <person name="Volff J.N."/>
            <person name="Genet C."/>
            <person name="Wincker P."/>
            <person name="Jaillon O."/>
            <person name="Roest Crollius H."/>
            <person name="Guiguen Y."/>
        </authorList>
    </citation>
    <scope>NUCLEOTIDE SEQUENCE [LARGE SCALE GENOMIC DNA]</scope>
</reference>
<dbReference type="PaxDb" id="8022-A0A060YU55"/>
<sequence length="270" mass="31148">MNALCIPPSDKVFPIFVVGQVCTEGRLILEFAFDDLMRIKTWHFTIRQYRELIPRSILAMHAQDPQVLEQLSKNITRMGLTNFTLNYLRLCVILEPMQELMSRHKTYNLSPRDCLKTCLFQKWQRMVAPPAGHPQNFKTEIFPTNHKKAEPTRQTTTKRRKRKNSASSANSSVGNANSKKRSPASNFSLSSQVPVSIRSTGFGPLLHHYTYSYTTIHRLSPSYTPIHHYTPSYTTIHLLTPLLHSYYRHAGRKACNETQQLIYRTINLLS</sequence>
<protein>
    <recommendedName>
        <fullName evidence="4">LIM interaction domain-containing protein</fullName>
    </recommendedName>
</protein>
<dbReference type="AlphaFoldDB" id="A0A060YU55"/>
<organism evidence="2 3">
    <name type="scientific">Oncorhynchus mykiss</name>
    <name type="common">Rainbow trout</name>
    <name type="synonym">Salmo gairdneri</name>
    <dbReference type="NCBI Taxonomy" id="8022"/>
    <lineage>
        <taxon>Eukaryota</taxon>
        <taxon>Metazoa</taxon>
        <taxon>Chordata</taxon>
        <taxon>Craniata</taxon>
        <taxon>Vertebrata</taxon>
        <taxon>Euteleostomi</taxon>
        <taxon>Actinopterygii</taxon>
        <taxon>Neopterygii</taxon>
        <taxon>Teleostei</taxon>
        <taxon>Protacanthopterygii</taxon>
        <taxon>Salmoniformes</taxon>
        <taxon>Salmonidae</taxon>
        <taxon>Salmoninae</taxon>
        <taxon>Oncorhynchus</taxon>
    </lineage>
</organism>
<dbReference type="PANTHER" id="PTHR10378">
    <property type="entry name" value="LIM DOMAIN-BINDING PROTEIN"/>
    <property type="match status" value="1"/>
</dbReference>
<dbReference type="STRING" id="8022.A0A060YU55"/>
<evidence type="ECO:0008006" key="4">
    <source>
        <dbReference type="Google" id="ProtNLM"/>
    </source>
</evidence>
<evidence type="ECO:0000313" key="3">
    <source>
        <dbReference type="Proteomes" id="UP000193380"/>
    </source>
</evidence>